<gene>
    <name evidence="2" type="ORF">MCSF7_02462</name>
</gene>
<reference evidence="2 3" key="1">
    <citation type="journal article" date="2013" name="Genome Announc.">
        <title>Genome Sequence of Mycoplasma columbinum Strain SF7.</title>
        <authorList>
            <person name="Guo Z."/>
            <person name="Xu X."/>
            <person name="Zheng Q."/>
            <person name="Li T."/>
            <person name="Kuang S."/>
            <person name="Zhang Z."/>
            <person name="Chen Y."/>
            <person name="Lu X."/>
            <person name="Zhou R."/>
            <person name="Bi D."/>
            <person name="Jin H."/>
        </authorList>
    </citation>
    <scope>NUCLEOTIDE SEQUENCE [LARGE SCALE GENOMIC DNA]</scope>
    <source>
        <strain evidence="2 3">SF7</strain>
    </source>
</reference>
<keyword evidence="1" id="KW-0472">Membrane</keyword>
<accession>F9UKS4</accession>
<dbReference type="NCBIfam" id="NF046002">
    <property type="entry name" value="MAG3450_fam"/>
    <property type="match status" value="1"/>
</dbReference>
<evidence type="ECO:0000256" key="1">
    <source>
        <dbReference type="SAM" id="Phobius"/>
    </source>
</evidence>
<dbReference type="AlphaFoldDB" id="F9UKS4"/>
<dbReference type="Proteomes" id="UP000004978">
    <property type="component" value="Unassembled WGS sequence"/>
</dbReference>
<dbReference type="eggNOG" id="ENOG5030N56">
    <property type="taxonomic scope" value="Bacteria"/>
</dbReference>
<dbReference type="SUPFAM" id="SSF103473">
    <property type="entry name" value="MFS general substrate transporter"/>
    <property type="match status" value="1"/>
</dbReference>
<keyword evidence="3" id="KW-1185">Reference proteome</keyword>
<keyword evidence="1" id="KW-0812">Transmembrane</keyword>
<dbReference type="EMBL" id="AFXA01000014">
    <property type="protein sequence ID" value="EGV00005.1"/>
    <property type="molecule type" value="Genomic_DNA"/>
</dbReference>
<evidence type="ECO:0000313" key="3">
    <source>
        <dbReference type="Proteomes" id="UP000004978"/>
    </source>
</evidence>
<proteinExistence type="predicted"/>
<sequence>MSKNKIQNKKFNNKNLNLKAFITTLFIILFLIIPFAFVYIFLTNDIGNSLIKENWIVSLIALGTIFIALLVNFLLFKFKILSIRSWNFSIPIIFLFSFMIFTSFSNSKYFPLYARIILALILVVIITIITNHFVAKKEDRKK</sequence>
<feature type="transmembrane region" description="Helical" evidence="1">
    <location>
        <begin position="20"/>
        <end position="42"/>
    </location>
</feature>
<keyword evidence="1" id="KW-1133">Transmembrane helix</keyword>
<dbReference type="InterPro" id="IPR036259">
    <property type="entry name" value="MFS_trans_sf"/>
</dbReference>
<organism evidence="2 3">
    <name type="scientific">Mycoplasmopsis columbina SF7</name>
    <dbReference type="NCBI Taxonomy" id="1037410"/>
    <lineage>
        <taxon>Bacteria</taxon>
        <taxon>Bacillati</taxon>
        <taxon>Mycoplasmatota</taxon>
        <taxon>Mycoplasmoidales</taxon>
        <taxon>Metamycoplasmataceae</taxon>
        <taxon>Mycoplasmopsis</taxon>
    </lineage>
</organism>
<feature type="transmembrane region" description="Helical" evidence="1">
    <location>
        <begin position="112"/>
        <end position="134"/>
    </location>
</feature>
<feature type="transmembrane region" description="Helical" evidence="1">
    <location>
        <begin position="54"/>
        <end position="76"/>
    </location>
</feature>
<feature type="transmembrane region" description="Helical" evidence="1">
    <location>
        <begin position="88"/>
        <end position="106"/>
    </location>
</feature>
<dbReference type="STRING" id="1037410.MCSF7_02462"/>
<comment type="caution">
    <text evidence="2">The sequence shown here is derived from an EMBL/GenBank/DDBJ whole genome shotgun (WGS) entry which is preliminary data.</text>
</comment>
<protein>
    <submittedName>
        <fullName evidence="2">Uncharacterized protein</fullName>
    </submittedName>
</protein>
<name>F9UKS4_9BACT</name>
<evidence type="ECO:0000313" key="2">
    <source>
        <dbReference type="EMBL" id="EGV00005.1"/>
    </source>
</evidence>